<feature type="chain" id="PRO_5016402134" description="RcnB family protein" evidence="2">
    <location>
        <begin position="26"/>
        <end position="164"/>
    </location>
</feature>
<name>A0A328B549_9CAUL</name>
<dbReference type="EMBL" id="QFYP01000001">
    <property type="protein sequence ID" value="RAK61521.1"/>
    <property type="molecule type" value="Genomic_DNA"/>
</dbReference>
<feature type="region of interest" description="Disordered" evidence="1">
    <location>
        <begin position="21"/>
        <end position="115"/>
    </location>
</feature>
<proteinExistence type="predicted"/>
<keyword evidence="2" id="KW-0732">Signal</keyword>
<protein>
    <recommendedName>
        <fullName evidence="5">RcnB family protein</fullName>
    </recommendedName>
</protein>
<feature type="compositionally biased region" description="Pro residues" evidence="1">
    <location>
        <begin position="89"/>
        <end position="103"/>
    </location>
</feature>
<evidence type="ECO:0000256" key="1">
    <source>
        <dbReference type="SAM" id="MobiDB-lite"/>
    </source>
</evidence>
<sequence length="164" mass="17110">MRRLILTLAAVVALAGSLAAGGTAAADGKHDRGHGDGGGDRGDHGGGDRGGRDRGGERGGGDRGGGDRGRGEDRGGRGPDRGGQGWSYGPPPGAYSYGPPPGYSAPRSLRRGGYMPPDYRGAPMQDYGRYRLRPPPRGYTWMRVGGSYVLMSTMTGQIFDVVPY</sequence>
<gene>
    <name evidence="3" type="ORF">DJ021_17795</name>
</gene>
<feature type="signal peptide" evidence="2">
    <location>
        <begin position="1"/>
        <end position="25"/>
    </location>
</feature>
<reference evidence="4" key="1">
    <citation type="submission" date="2018-05" db="EMBL/GenBank/DDBJ databases">
        <authorList>
            <person name="Li X."/>
        </authorList>
    </citation>
    <scope>NUCLEOTIDE SEQUENCE [LARGE SCALE GENOMIC DNA]</scope>
    <source>
        <strain evidence="4">HKS-05</strain>
    </source>
</reference>
<evidence type="ECO:0008006" key="5">
    <source>
        <dbReference type="Google" id="ProtNLM"/>
    </source>
</evidence>
<feature type="compositionally biased region" description="Basic and acidic residues" evidence="1">
    <location>
        <begin position="27"/>
        <end position="80"/>
    </location>
</feature>
<keyword evidence="4" id="KW-1185">Reference proteome</keyword>
<dbReference type="Gene3D" id="3.10.450.160">
    <property type="entry name" value="inner membrane protein cigr"/>
    <property type="match status" value="1"/>
</dbReference>
<organism evidence="3 4">
    <name type="scientific">Phenylobacterium hankyongense</name>
    <dbReference type="NCBI Taxonomy" id="1813876"/>
    <lineage>
        <taxon>Bacteria</taxon>
        <taxon>Pseudomonadati</taxon>
        <taxon>Pseudomonadota</taxon>
        <taxon>Alphaproteobacteria</taxon>
        <taxon>Caulobacterales</taxon>
        <taxon>Caulobacteraceae</taxon>
        <taxon>Phenylobacterium</taxon>
    </lineage>
</organism>
<dbReference type="Pfam" id="PF11776">
    <property type="entry name" value="RcnB"/>
    <property type="match status" value="1"/>
</dbReference>
<dbReference type="AlphaFoldDB" id="A0A328B549"/>
<evidence type="ECO:0000313" key="3">
    <source>
        <dbReference type="EMBL" id="RAK61521.1"/>
    </source>
</evidence>
<dbReference type="InterPro" id="IPR024572">
    <property type="entry name" value="RcnB"/>
</dbReference>
<accession>A0A328B549</accession>
<dbReference type="Proteomes" id="UP000249842">
    <property type="component" value="Unassembled WGS sequence"/>
</dbReference>
<evidence type="ECO:0000256" key="2">
    <source>
        <dbReference type="SAM" id="SignalP"/>
    </source>
</evidence>
<evidence type="ECO:0000313" key="4">
    <source>
        <dbReference type="Proteomes" id="UP000249842"/>
    </source>
</evidence>
<comment type="caution">
    <text evidence="3">The sequence shown here is derived from an EMBL/GenBank/DDBJ whole genome shotgun (WGS) entry which is preliminary data.</text>
</comment>
<dbReference type="RefSeq" id="WP_111458811.1">
    <property type="nucleotide sequence ID" value="NZ_QFYP01000001.1"/>
</dbReference>